<accession>A0A6A5SBY6</accession>
<proteinExistence type="predicted"/>
<dbReference type="AlphaFoldDB" id="A0A6A5SBY6"/>
<evidence type="ECO:0000313" key="3">
    <source>
        <dbReference type="EMBL" id="KAF1937008.1"/>
    </source>
</evidence>
<dbReference type="EMBL" id="ML976158">
    <property type="protein sequence ID" value="KAF1937008.1"/>
    <property type="molecule type" value="Genomic_DNA"/>
</dbReference>
<reference evidence="3" key="1">
    <citation type="journal article" date="2020" name="Stud. Mycol.">
        <title>101 Dothideomycetes genomes: a test case for predicting lifestyles and emergence of pathogens.</title>
        <authorList>
            <person name="Haridas S."/>
            <person name="Albert R."/>
            <person name="Binder M."/>
            <person name="Bloem J."/>
            <person name="Labutti K."/>
            <person name="Salamov A."/>
            <person name="Andreopoulos B."/>
            <person name="Baker S."/>
            <person name="Barry K."/>
            <person name="Bills G."/>
            <person name="Bluhm B."/>
            <person name="Cannon C."/>
            <person name="Castanera R."/>
            <person name="Culley D."/>
            <person name="Daum C."/>
            <person name="Ezra D."/>
            <person name="Gonzalez J."/>
            <person name="Henrissat B."/>
            <person name="Kuo A."/>
            <person name="Liang C."/>
            <person name="Lipzen A."/>
            <person name="Lutzoni F."/>
            <person name="Magnuson J."/>
            <person name="Mondo S."/>
            <person name="Nolan M."/>
            <person name="Ohm R."/>
            <person name="Pangilinan J."/>
            <person name="Park H.-J."/>
            <person name="Ramirez L."/>
            <person name="Alfaro M."/>
            <person name="Sun H."/>
            <person name="Tritt A."/>
            <person name="Yoshinaga Y."/>
            <person name="Zwiers L.-H."/>
            <person name="Turgeon B."/>
            <person name="Goodwin S."/>
            <person name="Spatafora J."/>
            <person name="Crous P."/>
            <person name="Grigoriev I."/>
        </authorList>
    </citation>
    <scope>NUCLEOTIDE SEQUENCE</scope>
    <source>
        <strain evidence="3">CBS 161.51</strain>
    </source>
</reference>
<evidence type="ECO:0000259" key="2">
    <source>
        <dbReference type="Pfam" id="PF13976"/>
    </source>
</evidence>
<dbReference type="Proteomes" id="UP000800038">
    <property type="component" value="Unassembled WGS sequence"/>
</dbReference>
<feature type="domain" description="GAG-pre-integrase" evidence="2">
    <location>
        <begin position="1"/>
        <end position="41"/>
    </location>
</feature>
<evidence type="ECO:0000256" key="1">
    <source>
        <dbReference type="SAM" id="MobiDB-lite"/>
    </source>
</evidence>
<keyword evidence="4" id="KW-1185">Reference proteome</keyword>
<gene>
    <name evidence="3" type="ORF">EJ02DRAFT_294419</name>
</gene>
<dbReference type="InterPro" id="IPR025724">
    <property type="entry name" value="GAG-pre-integrase_dom"/>
</dbReference>
<sequence>LWHTRLAHLSDANLQRLKQQAHGIRDTEPRNPCNPCLQGKMIEKPHRSTMRKGEYPMEFIHMDAAGPFDEGLDGSRYWLTIVDD</sequence>
<dbReference type="OrthoDB" id="4363844at2759"/>
<evidence type="ECO:0000313" key="4">
    <source>
        <dbReference type="Proteomes" id="UP000800038"/>
    </source>
</evidence>
<dbReference type="Pfam" id="PF13976">
    <property type="entry name" value="gag_pre-integrs"/>
    <property type="match status" value="1"/>
</dbReference>
<feature type="non-terminal residue" evidence="3">
    <location>
        <position position="1"/>
    </location>
</feature>
<feature type="region of interest" description="Disordered" evidence="1">
    <location>
        <begin position="21"/>
        <end position="40"/>
    </location>
</feature>
<organism evidence="3 4">
    <name type="scientific">Clathrospora elynae</name>
    <dbReference type="NCBI Taxonomy" id="706981"/>
    <lineage>
        <taxon>Eukaryota</taxon>
        <taxon>Fungi</taxon>
        <taxon>Dikarya</taxon>
        <taxon>Ascomycota</taxon>
        <taxon>Pezizomycotina</taxon>
        <taxon>Dothideomycetes</taxon>
        <taxon>Pleosporomycetidae</taxon>
        <taxon>Pleosporales</taxon>
        <taxon>Diademaceae</taxon>
        <taxon>Clathrospora</taxon>
    </lineage>
</organism>
<protein>
    <recommendedName>
        <fullName evidence="2">GAG-pre-integrase domain-containing protein</fullName>
    </recommendedName>
</protein>
<name>A0A6A5SBY6_9PLEO</name>
<feature type="non-terminal residue" evidence="3">
    <location>
        <position position="84"/>
    </location>
</feature>